<name>A0A0D8M6Z4_PHOLE</name>
<evidence type="ECO:0000256" key="2">
    <source>
        <dbReference type="SAM" id="Phobius"/>
    </source>
</evidence>
<protein>
    <submittedName>
        <fullName evidence="4">YggT family protein</fullName>
    </submittedName>
</protein>
<evidence type="ECO:0000313" key="6">
    <source>
        <dbReference type="Proteomes" id="UP000241566"/>
    </source>
</evidence>
<feature type="transmembrane region" description="Helical" evidence="2">
    <location>
        <begin position="157"/>
        <end position="182"/>
    </location>
</feature>
<dbReference type="GeneID" id="99740318"/>
<comment type="similarity">
    <text evidence="1">Belongs to the YggT family.</text>
</comment>
<dbReference type="Proteomes" id="UP000241566">
    <property type="component" value="Unassembled WGS sequence"/>
</dbReference>
<dbReference type="InterPro" id="IPR003425">
    <property type="entry name" value="CCB3/YggT"/>
</dbReference>
<dbReference type="OrthoDB" id="9806665at2"/>
<dbReference type="Proteomes" id="UP000240410">
    <property type="component" value="Unassembled WGS sequence"/>
</dbReference>
<keyword evidence="6" id="KW-1185">Reference proteome</keyword>
<proteinExistence type="inferred from homology"/>
<evidence type="ECO:0000256" key="1">
    <source>
        <dbReference type="ARBA" id="ARBA00010894"/>
    </source>
</evidence>
<keyword evidence="2" id="KW-0812">Transmembrane</keyword>
<evidence type="ECO:0000313" key="4">
    <source>
        <dbReference type="EMBL" id="PSV91388.1"/>
    </source>
</evidence>
<dbReference type="EMBL" id="PYOI01000039">
    <property type="protein sequence ID" value="PSV78554.1"/>
    <property type="molecule type" value="Genomic_DNA"/>
</dbReference>
<reference evidence="4 5" key="1">
    <citation type="submission" date="2018-03" db="EMBL/GenBank/DDBJ databases">
        <title>Whole genome sequencing of Histamine producing bacteria.</title>
        <authorList>
            <person name="Butler K."/>
        </authorList>
    </citation>
    <scope>NUCLEOTIDE SEQUENCE [LARGE SCALE GENOMIC DNA]</scope>
    <source>
        <strain evidence="3 6">ATCC 25521</strain>
        <strain evidence="4 5">ATCC 33979</strain>
    </source>
</reference>
<feature type="transmembrane region" description="Helical" evidence="2">
    <location>
        <begin position="96"/>
        <end position="120"/>
    </location>
</feature>
<dbReference type="RefSeq" id="WP_008987961.1">
    <property type="nucleotide sequence ID" value="NZ_CP131601.1"/>
</dbReference>
<organism evidence="4 5">
    <name type="scientific">Photobacterium leiognathi</name>
    <dbReference type="NCBI Taxonomy" id="553611"/>
    <lineage>
        <taxon>Bacteria</taxon>
        <taxon>Pseudomonadati</taxon>
        <taxon>Pseudomonadota</taxon>
        <taxon>Gammaproteobacteria</taxon>
        <taxon>Vibrionales</taxon>
        <taxon>Vibrionaceae</taxon>
        <taxon>Photobacterium</taxon>
    </lineage>
</organism>
<dbReference type="GO" id="GO:0016020">
    <property type="term" value="C:membrane"/>
    <property type="evidence" value="ECO:0007669"/>
    <property type="project" value="InterPro"/>
</dbReference>
<dbReference type="STRING" id="553611.GCA_001557755_02918"/>
<gene>
    <name evidence="4" type="ORF">CTM89_07610</name>
    <name evidence="3" type="ORF">CTM94_18560</name>
</gene>
<dbReference type="PANTHER" id="PTHR33219:SF14">
    <property type="entry name" value="PROTEIN COFACTOR ASSEMBLY OF COMPLEX C SUBUNIT B CCB3, CHLOROPLASTIC-RELATED"/>
    <property type="match status" value="1"/>
</dbReference>
<accession>A0A0D8M6Z4</accession>
<sequence length="184" mass="20664">MNPFVYLVQTAFDLYIMVVLLRVWLQWSRADFYNPFSQFIVKATQPIVAPLRRVIPSIGSLDMATVLFAYVLCVAKFLIIISISSGGVIFEPSFLFLGLLALLKAAGSLLFWVLLIRAILSWVSQGRSPMEYVMYQLTEPLMAPVRRILPAMGGLDLSILVIFIALQFANYAMGSVVGNVWYML</sequence>
<comment type="caution">
    <text evidence="4">The sequence shown here is derived from an EMBL/GenBank/DDBJ whole genome shotgun (WGS) entry which is preliminary data.</text>
</comment>
<dbReference type="Pfam" id="PF02325">
    <property type="entry name" value="CCB3_YggT"/>
    <property type="match status" value="2"/>
</dbReference>
<dbReference type="EMBL" id="PYOJ01000006">
    <property type="protein sequence ID" value="PSV91388.1"/>
    <property type="molecule type" value="Genomic_DNA"/>
</dbReference>
<dbReference type="AlphaFoldDB" id="A0A0D8M6Z4"/>
<keyword evidence="2" id="KW-0472">Membrane</keyword>
<keyword evidence="2" id="KW-1133">Transmembrane helix</keyword>
<dbReference type="PANTHER" id="PTHR33219">
    <property type="entry name" value="YLMG HOMOLOG PROTEIN 2, CHLOROPLASTIC"/>
    <property type="match status" value="1"/>
</dbReference>
<feature type="transmembrane region" description="Helical" evidence="2">
    <location>
        <begin position="6"/>
        <end position="25"/>
    </location>
</feature>
<evidence type="ECO:0000313" key="5">
    <source>
        <dbReference type="Proteomes" id="UP000240410"/>
    </source>
</evidence>
<feature type="transmembrane region" description="Helical" evidence="2">
    <location>
        <begin position="67"/>
        <end position="90"/>
    </location>
</feature>
<evidence type="ECO:0000313" key="3">
    <source>
        <dbReference type="EMBL" id="PSV78554.1"/>
    </source>
</evidence>